<dbReference type="EMBL" id="LAZR01020470">
    <property type="protein sequence ID" value="KKL88761.1"/>
    <property type="molecule type" value="Genomic_DNA"/>
</dbReference>
<proteinExistence type="predicted"/>
<reference evidence="1" key="1">
    <citation type="journal article" date="2015" name="Nature">
        <title>Complex archaea that bridge the gap between prokaryotes and eukaryotes.</title>
        <authorList>
            <person name="Spang A."/>
            <person name="Saw J.H."/>
            <person name="Jorgensen S.L."/>
            <person name="Zaremba-Niedzwiedzka K."/>
            <person name="Martijn J."/>
            <person name="Lind A.E."/>
            <person name="van Eijk R."/>
            <person name="Schleper C."/>
            <person name="Guy L."/>
            <person name="Ettema T.J."/>
        </authorList>
    </citation>
    <scope>NUCLEOTIDE SEQUENCE</scope>
</reference>
<comment type="caution">
    <text evidence="1">The sequence shown here is derived from an EMBL/GenBank/DDBJ whole genome shotgun (WGS) entry which is preliminary data.</text>
</comment>
<sequence>MVLYLLPVNLGRYVLIAAKPPGANATQSNSKVSTTRCAQPMGQQTRYDTMEAVGFEGCNTIYTKEDCTDLPAQSDGEKMLTQWRMSWRDRISAVLFGRVWVCILGNVHPPIWVRCEQECREKNK</sequence>
<protein>
    <submittedName>
        <fullName evidence="1">Uncharacterized protein</fullName>
    </submittedName>
</protein>
<organism evidence="1">
    <name type="scientific">marine sediment metagenome</name>
    <dbReference type="NCBI Taxonomy" id="412755"/>
    <lineage>
        <taxon>unclassified sequences</taxon>
        <taxon>metagenomes</taxon>
        <taxon>ecological metagenomes</taxon>
    </lineage>
</organism>
<name>A0A0F9GE48_9ZZZZ</name>
<accession>A0A0F9GE48</accession>
<evidence type="ECO:0000313" key="1">
    <source>
        <dbReference type="EMBL" id="KKL88761.1"/>
    </source>
</evidence>
<gene>
    <name evidence="1" type="ORF">LCGC14_1921490</name>
</gene>
<dbReference type="AlphaFoldDB" id="A0A0F9GE48"/>